<dbReference type="EMBL" id="JBHMAF010000007">
    <property type="protein sequence ID" value="MFB9757190.1"/>
    <property type="molecule type" value="Genomic_DNA"/>
</dbReference>
<dbReference type="RefSeq" id="WP_379947501.1">
    <property type="nucleotide sequence ID" value="NZ_JBHMAF010000007.1"/>
</dbReference>
<protein>
    <submittedName>
        <fullName evidence="2">ParA family protein</fullName>
    </submittedName>
</protein>
<gene>
    <name evidence="2" type="ORF">ACFFMS_01300</name>
</gene>
<evidence type="ECO:0000259" key="1">
    <source>
        <dbReference type="Pfam" id="PF13614"/>
    </source>
</evidence>
<sequence length="267" mass="29696">MVAKVITFGISKGGCSKTTSSGITAYLLSQEHKVLCLDMDGQGNLTSFLTGEFDICGVYEGKTTLEAIMDEDVSSYIVQITDNLHLVPSNDYLASLPRRMFEEKKGTSALSKALAPVLNQYDYIIIDTPPALSEHTILSLSASDSVVVMFDGSQFCYYAIDKFLEICEAAKQKGNSKLSVAGILFSLIDIRAKENKDMIEVIDEEYSTLRFNTIIRRKATTRRLGIYGFFDNPELKDALENYIPFVKELKERVAKGQNSKEETTSRA</sequence>
<dbReference type="PANTHER" id="PTHR13696:SF99">
    <property type="entry name" value="COBYRINIC ACID AC-DIAMIDE SYNTHASE"/>
    <property type="match status" value="1"/>
</dbReference>
<organism evidence="2 3">
    <name type="scientific">Ectobacillus funiculus</name>
    <dbReference type="NCBI Taxonomy" id="137993"/>
    <lineage>
        <taxon>Bacteria</taxon>
        <taxon>Bacillati</taxon>
        <taxon>Bacillota</taxon>
        <taxon>Bacilli</taxon>
        <taxon>Bacillales</taxon>
        <taxon>Bacillaceae</taxon>
        <taxon>Ectobacillus</taxon>
    </lineage>
</organism>
<dbReference type="InterPro" id="IPR027417">
    <property type="entry name" value="P-loop_NTPase"/>
</dbReference>
<accession>A0ABV5W9X0</accession>
<proteinExistence type="predicted"/>
<dbReference type="Gene3D" id="3.40.50.300">
    <property type="entry name" value="P-loop containing nucleotide triphosphate hydrolases"/>
    <property type="match status" value="1"/>
</dbReference>
<dbReference type="InterPro" id="IPR025669">
    <property type="entry name" value="AAA_dom"/>
</dbReference>
<evidence type="ECO:0000313" key="3">
    <source>
        <dbReference type="Proteomes" id="UP001589609"/>
    </source>
</evidence>
<dbReference type="CDD" id="cd02042">
    <property type="entry name" value="ParAB_family"/>
    <property type="match status" value="1"/>
</dbReference>
<reference evidence="2 3" key="1">
    <citation type="submission" date="2024-09" db="EMBL/GenBank/DDBJ databases">
        <authorList>
            <person name="Sun Q."/>
            <person name="Mori K."/>
        </authorList>
    </citation>
    <scope>NUCLEOTIDE SEQUENCE [LARGE SCALE GENOMIC DNA]</scope>
    <source>
        <strain evidence="2 3">JCM 11201</strain>
    </source>
</reference>
<name>A0ABV5W9X0_9BACI</name>
<comment type="caution">
    <text evidence="2">The sequence shown here is derived from an EMBL/GenBank/DDBJ whole genome shotgun (WGS) entry which is preliminary data.</text>
</comment>
<feature type="domain" description="AAA" evidence="1">
    <location>
        <begin position="3"/>
        <end position="179"/>
    </location>
</feature>
<dbReference type="SUPFAM" id="SSF52540">
    <property type="entry name" value="P-loop containing nucleoside triphosphate hydrolases"/>
    <property type="match status" value="1"/>
</dbReference>
<evidence type="ECO:0000313" key="2">
    <source>
        <dbReference type="EMBL" id="MFB9757190.1"/>
    </source>
</evidence>
<dbReference type="PANTHER" id="PTHR13696">
    <property type="entry name" value="P-LOOP CONTAINING NUCLEOSIDE TRIPHOSPHATE HYDROLASE"/>
    <property type="match status" value="1"/>
</dbReference>
<dbReference type="Pfam" id="PF13614">
    <property type="entry name" value="AAA_31"/>
    <property type="match status" value="1"/>
</dbReference>
<keyword evidence="3" id="KW-1185">Reference proteome</keyword>
<dbReference type="Proteomes" id="UP001589609">
    <property type="component" value="Unassembled WGS sequence"/>
</dbReference>
<dbReference type="InterPro" id="IPR050678">
    <property type="entry name" value="DNA_Partitioning_ATPase"/>
</dbReference>